<comment type="caution">
    <text evidence="2">The sequence shown here is derived from an EMBL/GenBank/DDBJ whole genome shotgun (WGS) entry which is preliminary data.</text>
</comment>
<dbReference type="Pfam" id="PF10648">
    <property type="entry name" value="Gmad2"/>
    <property type="match status" value="1"/>
</dbReference>
<gene>
    <name evidence="2" type="ORF">A2719_03000</name>
</gene>
<dbReference type="Proteomes" id="UP000177480">
    <property type="component" value="Unassembled WGS sequence"/>
</dbReference>
<accession>A0A1G2G0N8</accession>
<feature type="domain" description="Bacterial spore germination immunoglobulin-like" evidence="1">
    <location>
        <begin position="63"/>
        <end position="150"/>
    </location>
</feature>
<dbReference type="EMBL" id="MHNK01000010">
    <property type="protein sequence ID" value="OGZ43905.1"/>
    <property type="molecule type" value="Genomic_DNA"/>
</dbReference>
<protein>
    <recommendedName>
        <fullName evidence="1">Bacterial spore germination immunoglobulin-like domain-containing protein</fullName>
    </recommendedName>
</protein>
<dbReference type="InterPro" id="IPR018911">
    <property type="entry name" value="Gmad2_Ig-like_dom"/>
</dbReference>
<evidence type="ECO:0000313" key="3">
    <source>
        <dbReference type="Proteomes" id="UP000177480"/>
    </source>
</evidence>
<reference evidence="2 3" key="1">
    <citation type="journal article" date="2016" name="Nat. Commun.">
        <title>Thousands of microbial genomes shed light on interconnected biogeochemical processes in an aquifer system.</title>
        <authorList>
            <person name="Anantharaman K."/>
            <person name="Brown C.T."/>
            <person name="Hug L.A."/>
            <person name="Sharon I."/>
            <person name="Castelle C.J."/>
            <person name="Probst A.J."/>
            <person name="Thomas B.C."/>
            <person name="Singh A."/>
            <person name="Wilkins M.J."/>
            <person name="Karaoz U."/>
            <person name="Brodie E.L."/>
            <person name="Williams K.H."/>
            <person name="Hubbard S.S."/>
            <person name="Banfield J.F."/>
        </authorList>
    </citation>
    <scope>NUCLEOTIDE SEQUENCE [LARGE SCALE GENOMIC DNA]</scope>
</reference>
<sequence length="245" mass="27170">MGAVVYKIGLPENNGETIHITSFKECMEAGHPITERYPRQCRTPNGQTFTEEIDNKKDKSNLIRVSDPQPNQEIVSPITITGEARGGWYFEASFPVVLVDWDGLIIAEGYAEAQGKWMTEEFVPFKATLTFKAPAYKNYGTLILRKDNPSGLPEHDDAIEIPVLFRDTPKESAEEDIETGRERGGCMVTGCNGQVCADGDVITTCEYKSEFACYEQAVCERQDDGHCGWTLTAAVGRCLQELSSP</sequence>
<dbReference type="STRING" id="1802114.A2719_03000"/>
<evidence type="ECO:0000313" key="2">
    <source>
        <dbReference type="EMBL" id="OGZ43905.1"/>
    </source>
</evidence>
<name>A0A1G2G0N8_9BACT</name>
<evidence type="ECO:0000259" key="1">
    <source>
        <dbReference type="Pfam" id="PF10648"/>
    </source>
</evidence>
<organism evidence="2 3">
    <name type="scientific">Candidatus Ryanbacteria bacterium RIFCSPHIGHO2_01_FULL_45_22</name>
    <dbReference type="NCBI Taxonomy" id="1802114"/>
    <lineage>
        <taxon>Bacteria</taxon>
        <taxon>Candidatus Ryaniibacteriota</taxon>
    </lineage>
</organism>
<proteinExistence type="predicted"/>
<dbReference type="AlphaFoldDB" id="A0A1G2G0N8"/>